<dbReference type="RefSeq" id="WP_183317105.1">
    <property type="nucleotide sequence ID" value="NZ_JACIEN010000003.1"/>
</dbReference>
<keyword evidence="2" id="KW-1185">Reference proteome</keyword>
<sequence length="232" mass="26491">MRCNICGGTAFEDMPKRPLARCTTCRSLERTRVAALKITAQVRPQPGAHVLHFAPEQGLSQLLRGIAGENYRAVDIDPPRYAHLGLDVEPFDLCRDVFTLPRSRYDLIVHNHVLEHIECNYSVVLIRLAQSLSENGAMLFSVPIVGDDFTDAIVDASDEEKAARFGAFRHYRHFGRRFIAETLGMIFDMAPDYDLTRDFPPEVLREANIPEHHWRDFTGTSIFVVRRRDLRV</sequence>
<dbReference type="AlphaFoldDB" id="A0A840C6M2"/>
<comment type="caution">
    <text evidence="1">The sequence shown here is derived from an EMBL/GenBank/DDBJ whole genome shotgun (WGS) entry which is preliminary data.</text>
</comment>
<dbReference type="GO" id="GO:0008967">
    <property type="term" value="F:phosphoglycolate phosphatase activity"/>
    <property type="evidence" value="ECO:0007669"/>
    <property type="project" value="UniProtKB-EC"/>
</dbReference>
<proteinExistence type="predicted"/>
<protein>
    <submittedName>
        <fullName evidence="1">Phosphoglycolate phosphatase</fullName>
        <ecNumber evidence="1">3.1.3.18</ecNumber>
    </submittedName>
</protein>
<dbReference type="SUPFAM" id="SSF53335">
    <property type="entry name" value="S-adenosyl-L-methionine-dependent methyltransferases"/>
    <property type="match status" value="1"/>
</dbReference>
<dbReference type="Proteomes" id="UP000577362">
    <property type="component" value="Unassembled WGS sequence"/>
</dbReference>
<keyword evidence="1" id="KW-0378">Hydrolase</keyword>
<dbReference type="InterPro" id="IPR029063">
    <property type="entry name" value="SAM-dependent_MTases_sf"/>
</dbReference>
<dbReference type="Pfam" id="PF13489">
    <property type="entry name" value="Methyltransf_23"/>
    <property type="match status" value="1"/>
</dbReference>
<evidence type="ECO:0000313" key="2">
    <source>
        <dbReference type="Proteomes" id="UP000577362"/>
    </source>
</evidence>
<name>A0A840C6M2_9HYPH</name>
<dbReference type="EMBL" id="JACIEN010000003">
    <property type="protein sequence ID" value="MBB4018027.1"/>
    <property type="molecule type" value="Genomic_DNA"/>
</dbReference>
<reference evidence="1 2" key="1">
    <citation type="submission" date="2020-08" db="EMBL/GenBank/DDBJ databases">
        <title>Genomic Encyclopedia of Type Strains, Phase IV (KMG-IV): sequencing the most valuable type-strain genomes for metagenomic binning, comparative biology and taxonomic classification.</title>
        <authorList>
            <person name="Goeker M."/>
        </authorList>
    </citation>
    <scope>NUCLEOTIDE SEQUENCE [LARGE SCALE GENOMIC DNA]</scope>
    <source>
        <strain evidence="1 2">DSM 103737</strain>
    </source>
</reference>
<dbReference type="Gene3D" id="3.40.50.150">
    <property type="entry name" value="Vaccinia Virus protein VP39"/>
    <property type="match status" value="1"/>
</dbReference>
<organism evidence="1 2">
    <name type="scientific">Chelatococcus caeni</name>
    <dbReference type="NCBI Taxonomy" id="1348468"/>
    <lineage>
        <taxon>Bacteria</taxon>
        <taxon>Pseudomonadati</taxon>
        <taxon>Pseudomonadota</taxon>
        <taxon>Alphaproteobacteria</taxon>
        <taxon>Hyphomicrobiales</taxon>
        <taxon>Chelatococcaceae</taxon>
        <taxon>Chelatococcus</taxon>
    </lineage>
</organism>
<accession>A0A840C6M2</accession>
<dbReference type="EC" id="3.1.3.18" evidence="1"/>
<gene>
    <name evidence="1" type="ORF">GGR16_003061</name>
</gene>
<evidence type="ECO:0000313" key="1">
    <source>
        <dbReference type="EMBL" id="MBB4018027.1"/>
    </source>
</evidence>
<dbReference type="CDD" id="cd02440">
    <property type="entry name" value="AdoMet_MTases"/>
    <property type="match status" value="1"/>
</dbReference>